<dbReference type="AlphaFoldDB" id="A0A1B8SWY0"/>
<dbReference type="EMBL" id="UGTZ01000001">
    <property type="protein sequence ID" value="SUC29571.1"/>
    <property type="molecule type" value="Genomic_DNA"/>
</dbReference>
<dbReference type="OMA" id="AYFHERV"/>
<evidence type="ECO:0000313" key="3">
    <source>
        <dbReference type="Proteomes" id="UP000254208"/>
    </source>
</evidence>
<protein>
    <submittedName>
        <fullName evidence="1">Uncharacterized protein</fullName>
    </submittedName>
</protein>
<dbReference type="EMBL" id="JARVQW010000015">
    <property type="protein sequence ID" value="MDH2307610.1"/>
    <property type="molecule type" value="Genomic_DNA"/>
</dbReference>
<reference evidence="1" key="2">
    <citation type="submission" date="2023-04" db="EMBL/GenBank/DDBJ databases">
        <authorList>
            <person name="Li W."/>
        </authorList>
    </citation>
    <scope>NUCLEOTIDE SEQUENCE</scope>
    <source>
        <strain evidence="1">QITACRE101</strain>
    </source>
</reference>
<organism evidence="1 4">
    <name type="scientific">Providencia rettgeri</name>
    <dbReference type="NCBI Taxonomy" id="587"/>
    <lineage>
        <taxon>Bacteria</taxon>
        <taxon>Pseudomonadati</taxon>
        <taxon>Pseudomonadota</taxon>
        <taxon>Gammaproteobacteria</taxon>
        <taxon>Enterobacterales</taxon>
        <taxon>Morganellaceae</taxon>
        <taxon>Providencia</taxon>
    </lineage>
</organism>
<proteinExistence type="predicted"/>
<dbReference type="OrthoDB" id="6460068at2"/>
<accession>A0A1B8SWY0</accession>
<reference evidence="1" key="3">
    <citation type="submission" date="2023-10" db="EMBL/GenBank/DDBJ databases">
        <title>Analysis of Resistance Genes of Carbapenem-resistant Providencia rettgeri.</title>
        <authorList>
            <person name="Liu M."/>
        </authorList>
    </citation>
    <scope>NUCLEOTIDE SEQUENCE</scope>
    <source>
        <strain evidence="1">QITACRE101</strain>
    </source>
</reference>
<sequence length="60" mass="7222">MADLTKAQKEYVDDLAMQRVFDMNSDEVLVNALEEKIHQMEDHLKAYFHERVKFHQQTKK</sequence>
<dbReference type="RefSeq" id="WP_004915146.1">
    <property type="nucleotide sequence ID" value="NZ_ABEXOA020000060.1"/>
</dbReference>
<evidence type="ECO:0000313" key="4">
    <source>
        <dbReference type="Proteomes" id="UP001162044"/>
    </source>
</evidence>
<evidence type="ECO:0000313" key="2">
    <source>
        <dbReference type="EMBL" id="SUC29571.1"/>
    </source>
</evidence>
<evidence type="ECO:0000313" key="1">
    <source>
        <dbReference type="EMBL" id="MDH2307610.1"/>
    </source>
</evidence>
<gene>
    <name evidence="2" type="ORF">NCTC11801_00474</name>
    <name evidence="1" type="ORF">QDQ51_19625</name>
</gene>
<dbReference type="Proteomes" id="UP001162044">
    <property type="component" value="Unassembled WGS sequence"/>
</dbReference>
<name>A0A1B8SWY0_PRORE</name>
<dbReference type="Proteomes" id="UP000254208">
    <property type="component" value="Unassembled WGS sequence"/>
</dbReference>
<reference evidence="2 3" key="1">
    <citation type="submission" date="2018-06" db="EMBL/GenBank/DDBJ databases">
        <authorList>
            <consortium name="Pathogen Informatics"/>
            <person name="Doyle S."/>
        </authorList>
    </citation>
    <scope>NUCLEOTIDE SEQUENCE [LARGE SCALE GENOMIC DNA]</scope>
    <source>
        <strain evidence="2 3">NCTC11801</strain>
    </source>
</reference>
<dbReference type="GeneID" id="93671592"/>